<name>A0A6V7LLV1_9HYME</name>
<protein>
    <submittedName>
        <fullName evidence="2">Uncharacterized protein</fullName>
    </submittedName>
</protein>
<evidence type="ECO:0000256" key="1">
    <source>
        <dbReference type="SAM" id="MobiDB-lite"/>
    </source>
</evidence>
<accession>A0A6V7LLV1</accession>
<gene>
    <name evidence="2" type="ORF">BBRV_LOCUS110083</name>
</gene>
<organism evidence="2">
    <name type="scientific">Bracon brevicornis</name>
    <dbReference type="NCBI Taxonomy" id="1563983"/>
    <lineage>
        <taxon>Eukaryota</taxon>
        <taxon>Metazoa</taxon>
        <taxon>Ecdysozoa</taxon>
        <taxon>Arthropoda</taxon>
        <taxon>Hexapoda</taxon>
        <taxon>Insecta</taxon>
        <taxon>Pterygota</taxon>
        <taxon>Neoptera</taxon>
        <taxon>Endopterygota</taxon>
        <taxon>Hymenoptera</taxon>
        <taxon>Apocrita</taxon>
        <taxon>Ichneumonoidea</taxon>
        <taxon>Braconidae</taxon>
        <taxon>Braconinae</taxon>
        <taxon>Bracon</taxon>
    </lineage>
</organism>
<dbReference type="EMBL" id="CADCXW020000344">
    <property type="protein sequence ID" value="CAD1577232.1"/>
    <property type="molecule type" value="Genomic_DNA"/>
</dbReference>
<feature type="compositionally biased region" description="Polar residues" evidence="1">
    <location>
        <begin position="96"/>
        <end position="105"/>
    </location>
</feature>
<sequence>MDSIKQWYENAPESELTRRQLEYKCNNLKKTFEDFMLAYEEYMYQVAYNPVHMGDLSREQAALVHEYYDLIALSDHLNWQSQQRNPRNGRAEDGATASNVTGTKR</sequence>
<evidence type="ECO:0000313" key="2">
    <source>
        <dbReference type="EMBL" id="CAD1577232.1"/>
    </source>
</evidence>
<reference evidence="2" key="1">
    <citation type="submission" date="2020-07" db="EMBL/GenBank/DDBJ databases">
        <authorList>
            <person name="Ferguson B K."/>
        </authorList>
    </citation>
    <scope>NUCLEOTIDE SEQUENCE</scope>
    <source>
        <strain evidence="2">L06</strain>
    </source>
</reference>
<feature type="region of interest" description="Disordered" evidence="1">
    <location>
        <begin position="81"/>
        <end position="105"/>
    </location>
</feature>
<dbReference type="AlphaFoldDB" id="A0A6V7LLV1"/>
<proteinExistence type="predicted"/>